<dbReference type="AlphaFoldDB" id="A0A8H3M4E7"/>
<feature type="region of interest" description="Disordered" evidence="1">
    <location>
        <begin position="585"/>
        <end position="608"/>
    </location>
</feature>
<feature type="compositionally biased region" description="Low complexity" evidence="1">
    <location>
        <begin position="527"/>
        <end position="543"/>
    </location>
</feature>
<accession>A0A8H3M4E7</accession>
<feature type="compositionally biased region" description="Acidic residues" evidence="1">
    <location>
        <begin position="470"/>
        <end position="479"/>
    </location>
</feature>
<dbReference type="EMBL" id="BLAL01000274">
    <property type="protein sequence ID" value="GES98799.1"/>
    <property type="molecule type" value="Genomic_DNA"/>
</dbReference>
<evidence type="ECO:0000256" key="1">
    <source>
        <dbReference type="SAM" id="MobiDB-lite"/>
    </source>
</evidence>
<organism evidence="2 3">
    <name type="scientific">Rhizophagus clarus</name>
    <dbReference type="NCBI Taxonomy" id="94130"/>
    <lineage>
        <taxon>Eukaryota</taxon>
        <taxon>Fungi</taxon>
        <taxon>Fungi incertae sedis</taxon>
        <taxon>Mucoromycota</taxon>
        <taxon>Glomeromycotina</taxon>
        <taxon>Glomeromycetes</taxon>
        <taxon>Glomerales</taxon>
        <taxon>Glomeraceae</taxon>
        <taxon>Rhizophagus</taxon>
    </lineage>
</organism>
<feature type="compositionally biased region" description="Acidic residues" evidence="1">
    <location>
        <begin position="544"/>
        <end position="553"/>
    </location>
</feature>
<comment type="caution">
    <text evidence="2">The sequence shown here is derived from an EMBL/GenBank/DDBJ whole genome shotgun (WGS) entry which is preliminary data.</text>
</comment>
<reference evidence="2" key="1">
    <citation type="submission" date="2019-10" db="EMBL/GenBank/DDBJ databases">
        <title>Conservation and host-specific expression of non-tandemly repeated heterogenous ribosome RNA gene in arbuscular mycorrhizal fungi.</title>
        <authorList>
            <person name="Maeda T."/>
            <person name="Kobayashi Y."/>
            <person name="Nakagawa T."/>
            <person name="Ezawa T."/>
            <person name="Yamaguchi K."/>
            <person name="Bino T."/>
            <person name="Nishimoto Y."/>
            <person name="Shigenobu S."/>
            <person name="Kawaguchi M."/>
        </authorList>
    </citation>
    <scope>NUCLEOTIDE SEQUENCE</scope>
    <source>
        <strain evidence="2">HR1</strain>
    </source>
</reference>
<evidence type="ECO:0000313" key="3">
    <source>
        <dbReference type="Proteomes" id="UP000615446"/>
    </source>
</evidence>
<gene>
    <name evidence="2" type="ORF">RCL2_002533500</name>
</gene>
<protein>
    <submittedName>
        <fullName evidence="2">Uncharacterized protein</fullName>
    </submittedName>
</protein>
<feature type="region of interest" description="Disordered" evidence="1">
    <location>
        <begin position="440"/>
        <end position="497"/>
    </location>
</feature>
<evidence type="ECO:0000313" key="2">
    <source>
        <dbReference type="EMBL" id="GES98799.1"/>
    </source>
</evidence>
<feature type="compositionally biased region" description="Acidic residues" evidence="1">
    <location>
        <begin position="443"/>
        <end position="455"/>
    </location>
</feature>
<sequence>MIRYPKRPYISHPLLDVFVRLKPATDGTSIQGILFGQREECLDRGLVIHVKGFYPYKANLQDLDCTVAKLMNWKGQTVLGWFAAPGSDITSRFETARIASAYFRTIQTSMLKVIVCNFLGQHTEESEGEEIVQMIVREACALFQDLIGFVVQRLSKIPNTMTSTTIMDTDSTTSQAFFSAPTLNEVLSQFQSLSQETNSDIMEMNIMQGLMNGIPSINGSGHNGVSISNNAKIMDDREDEDDDLGELFSPWGNGQELTNKKLRTRRASTTDIADGPSRRNFANIPEFLDDIPKKRKGFDMDNNRNAVKKAKTPVSTVTNVIPAPFKVIPGQASEYFQQVHSEDSIHYSSDFDESLMTPYTTSFFAPINFEQSSSSPITTFAQDRITTVYDAISHHINSHTREKISRYEKSCHEYELLLEILEALDSVGDEVALAKRLEKWTEDAEEEDDEYEEVLITDARAASEPRSEEVDIESSDSEPQESNSDNDRENENPADMLPKIKVTSIKCCVKNENKSEDGEMDDETPLNNNNGAVNGEVSSSSSMEEGEIEDEQESGIKLQFQNHSENKKSDDLSSSLFRNKNIKSESFNLDIGKTTNAGDNSPGWAWDD</sequence>
<proteinExistence type="predicted"/>
<feature type="region of interest" description="Disordered" evidence="1">
    <location>
        <begin position="513"/>
        <end position="556"/>
    </location>
</feature>
<dbReference type="OrthoDB" id="2373317at2759"/>
<dbReference type="Proteomes" id="UP000615446">
    <property type="component" value="Unassembled WGS sequence"/>
</dbReference>
<name>A0A8H3M4E7_9GLOM</name>